<comment type="caution">
    <text evidence="1">The sequence shown here is derived from an EMBL/GenBank/DDBJ whole genome shotgun (WGS) entry which is preliminary data.</text>
</comment>
<dbReference type="Proteomes" id="UP000663881">
    <property type="component" value="Unassembled WGS sequence"/>
</dbReference>
<feature type="non-terminal residue" evidence="1">
    <location>
        <position position="1"/>
    </location>
</feature>
<name>A0A820QTW0_9BILA</name>
<reference evidence="1" key="1">
    <citation type="submission" date="2021-02" db="EMBL/GenBank/DDBJ databases">
        <authorList>
            <person name="Nowell W R."/>
        </authorList>
    </citation>
    <scope>NUCLEOTIDE SEQUENCE</scope>
</reference>
<evidence type="ECO:0000313" key="2">
    <source>
        <dbReference type="Proteomes" id="UP000663881"/>
    </source>
</evidence>
<gene>
    <name evidence="1" type="ORF">OKA104_LOCUS52774</name>
</gene>
<accession>A0A820QTW0</accession>
<proteinExistence type="predicted"/>
<dbReference type="EMBL" id="CAJOAY010031419">
    <property type="protein sequence ID" value="CAF4425546.1"/>
    <property type="molecule type" value="Genomic_DNA"/>
</dbReference>
<organism evidence="1 2">
    <name type="scientific">Adineta steineri</name>
    <dbReference type="NCBI Taxonomy" id="433720"/>
    <lineage>
        <taxon>Eukaryota</taxon>
        <taxon>Metazoa</taxon>
        <taxon>Spiralia</taxon>
        <taxon>Gnathifera</taxon>
        <taxon>Rotifera</taxon>
        <taxon>Eurotatoria</taxon>
        <taxon>Bdelloidea</taxon>
        <taxon>Adinetida</taxon>
        <taxon>Adinetidae</taxon>
        <taxon>Adineta</taxon>
    </lineage>
</organism>
<protein>
    <submittedName>
        <fullName evidence="1">Uncharacterized protein</fullName>
    </submittedName>
</protein>
<dbReference type="AlphaFoldDB" id="A0A820QTW0"/>
<evidence type="ECO:0000313" key="1">
    <source>
        <dbReference type="EMBL" id="CAF4425546.1"/>
    </source>
</evidence>
<sequence length="64" mass="7366">INMSSWKEFITNIEHKIDIERWNNAWDNASACCSIQLTSTGCDDSQTTQSMPDINMKPFNIIEK</sequence>